<dbReference type="PIRSF" id="PIRSF005902">
    <property type="entry name" value="DNase_TatD"/>
    <property type="match status" value="1"/>
</dbReference>
<accession>A0A6L8SZI5</accession>
<feature type="binding site" evidence="3">
    <location>
        <position position="14"/>
    </location>
    <ligand>
        <name>a divalent metal cation</name>
        <dbReference type="ChEBI" id="CHEBI:60240"/>
        <label>1</label>
    </ligand>
</feature>
<dbReference type="PANTHER" id="PTHR46124">
    <property type="entry name" value="D-AMINOACYL-TRNA DEACYLASE"/>
    <property type="match status" value="1"/>
</dbReference>
<dbReference type="CDD" id="cd01310">
    <property type="entry name" value="TatD_DNAse"/>
    <property type="match status" value="1"/>
</dbReference>
<dbReference type="Proteomes" id="UP000477285">
    <property type="component" value="Unassembled WGS sequence"/>
</dbReference>
<dbReference type="GO" id="GO:0004527">
    <property type="term" value="F:exonuclease activity"/>
    <property type="evidence" value="ECO:0007669"/>
    <property type="project" value="UniProtKB-KW"/>
</dbReference>
<proteinExistence type="predicted"/>
<feature type="binding site" evidence="3">
    <location>
        <position position="136"/>
    </location>
    <ligand>
        <name>a divalent metal cation</name>
        <dbReference type="ChEBI" id="CHEBI:60240"/>
        <label>2</label>
    </ligand>
</feature>
<feature type="binding site" evidence="3">
    <location>
        <position position="98"/>
    </location>
    <ligand>
        <name>a divalent metal cation</name>
        <dbReference type="ChEBI" id="CHEBI:60240"/>
        <label>1</label>
    </ligand>
</feature>
<organism evidence="4 5">
    <name type="scientific">Blautia wexlerae</name>
    <dbReference type="NCBI Taxonomy" id="418240"/>
    <lineage>
        <taxon>Bacteria</taxon>
        <taxon>Bacillati</taxon>
        <taxon>Bacillota</taxon>
        <taxon>Clostridia</taxon>
        <taxon>Lachnospirales</taxon>
        <taxon>Lachnospiraceae</taxon>
        <taxon>Blautia</taxon>
    </lineage>
</organism>
<sequence length="265" mass="30295">MRRLEKMIIDTHAHYDDEAFDTDREALLTSMYDGGIEKIVNVCASVGSFQDTVDLMEKYPFIYGAVGIHPDDADKMTQETLDEIRRLSHMDKMVAIGEIGLDYYWHKEEEEHQIQQKMFRAQLDIAREEKLPFMIHSREAAEDTLNIVREYMQGSMYGGIIHCFSYSREIAAEYLKMGLYLGIGGVVTFKNAKKLKETVQYAPLSQLVLETDCPYMSPEPNRGKRNSSLNLPYVAQAIAELKGITAEEVIDVTRQNAEKLLGIHQ</sequence>
<evidence type="ECO:0000256" key="1">
    <source>
        <dbReference type="ARBA" id="ARBA00022723"/>
    </source>
</evidence>
<protein>
    <submittedName>
        <fullName evidence="4">YchF/TatD family DNA exonuclease</fullName>
    </submittedName>
</protein>
<dbReference type="InterPro" id="IPR032466">
    <property type="entry name" value="Metal_Hydrolase"/>
</dbReference>
<keyword evidence="1 3" id="KW-0479">Metal-binding</keyword>
<feature type="binding site" evidence="3">
    <location>
        <position position="212"/>
    </location>
    <ligand>
        <name>a divalent metal cation</name>
        <dbReference type="ChEBI" id="CHEBI:60240"/>
        <label>1</label>
    </ligand>
</feature>
<name>A0A6L8SZI5_9FIRM</name>
<keyword evidence="4" id="KW-0269">Exonuclease</keyword>
<dbReference type="EMBL" id="WWVQ01000009">
    <property type="protein sequence ID" value="MZL32730.1"/>
    <property type="molecule type" value="Genomic_DNA"/>
</dbReference>
<evidence type="ECO:0000313" key="4">
    <source>
        <dbReference type="EMBL" id="MZL32730.1"/>
    </source>
</evidence>
<dbReference type="NCBIfam" id="TIGR00010">
    <property type="entry name" value="YchF/TatD family DNA exonuclease"/>
    <property type="match status" value="1"/>
</dbReference>
<evidence type="ECO:0000256" key="2">
    <source>
        <dbReference type="ARBA" id="ARBA00022801"/>
    </source>
</evidence>
<gene>
    <name evidence="4" type="ORF">GT728_05785</name>
</gene>
<evidence type="ECO:0000256" key="3">
    <source>
        <dbReference type="PIRSR" id="PIRSR005902-1"/>
    </source>
</evidence>
<reference evidence="4 5" key="1">
    <citation type="journal article" date="2019" name="Nat. Med.">
        <title>A library of human gut bacterial isolates paired with longitudinal multiomics data enables mechanistic microbiome research.</title>
        <authorList>
            <person name="Poyet M."/>
            <person name="Groussin M."/>
            <person name="Gibbons S.M."/>
            <person name="Avila-Pacheco J."/>
            <person name="Jiang X."/>
            <person name="Kearney S.M."/>
            <person name="Perrotta A.R."/>
            <person name="Berdy B."/>
            <person name="Zhao S."/>
            <person name="Lieberman T.D."/>
            <person name="Swanson P.K."/>
            <person name="Smith M."/>
            <person name="Roesemann S."/>
            <person name="Alexander J.E."/>
            <person name="Rich S.A."/>
            <person name="Livny J."/>
            <person name="Vlamakis H."/>
            <person name="Clish C."/>
            <person name="Bullock K."/>
            <person name="Deik A."/>
            <person name="Scott J."/>
            <person name="Pierce K.A."/>
            <person name="Xavier R.J."/>
            <person name="Alm E.J."/>
        </authorList>
    </citation>
    <scope>NUCLEOTIDE SEQUENCE [LARGE SCALE GENOMIC DNA]</scope>
    <source>
        <strain evidence="4 5">BIOML-A1</strain>
    </source>
</reference>
<feature type="binding site" evidence="3">
    <location>
        <position position="162"/>
    </location>
    <ligand>
        <name>a divalent metal cation</name>
        <dbReference type="ChEBI" id="CHEBI:60240"/>
        <label>2</label>
    </ligand>
</feature>
<dbReference type="GO" id="GO:0004536">
    <property type="term" value="F:DNA nuclease activity"/>
    <property type="evidence" value="ECO:0007669"/>
    <property type="project" value="InterPro"/>
</dbReference>
<dbReference type="Gene3D" id="3.20.20.140">
    <property type="entry name" value="Metal-dependent hydrolases"/>
    <property type="match status" value="1"/>
</dbReference>
<feature type="binding site" evidence="3">
    <location>
        <position position="12"/>
    </location>
    <ligand>
        <name>a divalent metal cation</name>
        <dbReference type="ChEBI" id="CHEBI:60240"/>
        <label>1</label>
    </ligand>
</feature>
<evidence type="ECO:0000313" key="5">
    <source>
        <dbReference type="Proteomes" id="UP000477285"/>
    </source>
</evidence>
<dbReference type="InterPro" id="IPR001130">
    <property type="entry name" value="TatD-like"/>
</dbReference>
<keyword evidence="4" id="KW-0540">Nuclease</keyword>
<dbReference type="FunFam" id="3.20.20.140:FF:000005">
    <property type="entry name" value="TatD family hydrolase"/>
    <property type="match status" value="1"/>
</dbReference>
<dbReference type="PANTHER" id="PTHR46124:SF2">
    <property type="entry name" value="D-AMINOACYL-TRNA DEACYLASE"/>
    <property type="match status" value="1"/>
</dbReference>
<keyword evidence="2" id="KW-0378">Hydrolase</keyword>
<dbReference type="GO" id="GO:0046872">
    <property type="term" value="F:metal ion binding"/>
    <property type="evidence" value="ECO:0007669"/>
    <property type="project" value="UniProtKB-KW"/>
</dbReference>
<dbReference type="InterPro" id="IPR015991">
    <property type="entry name" value="TatD/YcfH-like"/>
</dbReference>
<comment type="caution">
    <text evidence="4">The sequence shown here is derived from an EMBL/GenBank/DDBJ whole genome shotgun (WGS) entry which is preliminary data.</text>
</comment>
<dbReference type="SUPFAM" id="SSF51556">
    <property type="entry name" value="Metallo-dependent hydrolases"/>
    <property type="match status" value="1"/>
</dbReference>
<dbReference type="AlphaFoldDB" id="A0A6L8SZI5"/>
<dbReference type="Pfam" id="PF01026">
    <property type="entry name" value="TatD_DNase"/>
    <property type="match status" value="1"/>
</dbReference>